<dbReference type="GO" id="GO:0019305">
    <property type="term" value="P:dTDP-rhamnose biosynthetic process"/>
    <property type="evidence" value="ECO:0007669"/>
    <property type="project" value="UniProtKB-UniPathway"/>
</dbReference>
<proteinExistence type="inferred from homology"/>
<keyword evidence="2" id="KW-0560">Oxidoreductase</keyword>
<dbReference type="Proteomes" id="UP000310263">
    <property type="component" value="Unassembled WGS sequence"/>
</dbReference>
<dbReference type="Pfam" id="PF04321">
    <property type="entry name" value="RmlD_sub_bind"/>
    <property type="match status" value="1"/>
</dbReference>
<dbReference type="GO" id="GO:0006556">
    <property type="term" value="P:S-adenosylmethionine biosynthetic process"/>
    <property type="evidence" value="ECO:0007669"/>
    <property type="project" value="TreeGrafter"/>
</dbReference>
<dbReference type="InterPro" id="IPR005913">
    <property type="entry name" value="dTDP_dehydrorham_reduct"/>
</dbReference>
<keyword evidence="5" id="KW-1185">Reference proteome</keyword>
<dbReference type="RefSeq" id="WP_136011619.1">
    <property type="nucleotide sequence ID" value="NZ_SRYE01000001.1"/>
</dbReference>
<dbReference type="InterPro" id="IPR029903">
    <property type="entry name" value="RmlD-like-bd"/>
</dbReference>
<keyword evidence="2" id="KW-0521">NADP</keyword>
<feature type="domain" description="RmlD-like substrate binding" evidence="3">
    <location>
        <begin position="4"/>
        <end position="285"/>
    </location>
</feature>
<dbReference type="GO" id="GO:0048269">
    <property type="term" value="C:methionine adenosyltransferase complex"/>
    <property type="evidence" value="ECO:0007669"/>
    <property type="project" value="TreeGrafter"/>
</dbReference>
<dbReference type="Gene3D" id="3.40.50.720">
    <property type="entry name" value="NAD(P)-binding Rossmann-like Domain"/>
    <property type="match status" value="1"/>
</dbReference>
<evidence type="ECO:0000313" key="5">
    <source>
        <dbReference type="Proteomes" id="UP000310263"/>
    </source>
</evidence>
<organism evidence="4 5">
    <name type="scientific">Muricaecibacterium torontonense</name>
    <dbReference type="NCBI Taxonomy" id="3032871"/>
    <lineage>
        <taxon>Bacteria</taxon>
        <taxon>Bacillati</taxon>
        <taxon>Actinomycetota</taxon>
        <taxon>Coriobacteriia</taxon>
        <taxon>Coriobacteriales</taxon>
        <taxon>Atopobiaceae</taxon>
        <taxon>Muricaecibacterium</taxon>
    </lineage>
</organism>
<name>A0A4S2F5N9_9ACTN</name>
<reference evidence="4 5" key="1">
    <citation type="submission" date="2019-04" db="EMBL/GenBank/DDBJ databases">
        <title>Microbes associate with the intestines of laboratory mice.</title>
        <authorList>
            <person name="Navarre W."/>
            <person name="Wong E."/>
            <person name="Huang K."/>
            <person name="Tropini C."/>
            <person name="Ng K."/>
            <person name="Yu B."/>
        </authorList>
    </citation>
    <scope>NUCLEOTIDE SEQUENCE [LARGE SCALE GENOMIC DNA]</scope>
    <source>
        <strain evidence="4 5">NM07_P-09</strain>
    </source>
</reference>
<evidence type="ECO:0000256" key="2">
    <source>
        <dbReference type="RuleBase" id="RU364082"/>
    </source>
</evidence>
<dbReference type="EMBL" id="SRYE01000001">
    <property type="protein sequence ID" value="TGY62993.1"/>
    <property type="molecule type" value="Genomic_DNA"/>
</dbReference>
<dbReference type="AlphaFoldDB" id="A0A4S2F5N9"/>
<sequence>MRQKVLVTGSRGYLASLVSLYNQDTFEFVGVSRKDVDYSNPAEVKAFFSAQEFDLLFHTAANATTADCENDPEGTGLVNRDSAIAIAQVCQDKGKRLVFISTEQLFNGRTDAAPFDEEADPVPVTNYGRQKADVDAWMRAHMDNYVILRLSWQFGLSMPRVKASPNILGNTLRALRTHTPTKFTANERRCMTYAQHLANDFPLLATIDSGVYNFASANMLTTYEAALYIAGRLGATPGEIDELILPDTERYAERPRDFRLDGSKAKAAGFGLATFEEDVQRCLSDFGY</sequence>
<evidence type="ECO:0000256" key="1">
    <source>
        <dbReference type="ARBA" id="ARBA00010944"/>
    </source>
</evidence>
<evidence type="ECO:0000259" key="3">
    <source>
        <dbReference type="Pfam" id="PF04321"/>
    </source>
</evidence>
<comment type="caution">
    <text evidence="4">The sequence shown here is derived from an EMBL/GenBank/DDBJ whole genome shotgun (WGS) entry which is preliminary data.</text>
</comment>
<comment type="similarity">
    <text evidence="1 2">Belongs to the dTDP-4-dehydrorhamnose reductase family.</text>
</comment>
<protein>
    <recommendedName>
        <fullName evidence="2">dTDP-4-dehydrorhamnose reductase</fullName>
        <ecNumber evidence="2">1.1.1.133</ecNumber>
    </recommendedName>
</protein>
<dbReference type="UniPathway" id="UPA00124"/>
<accession>A0A4S2F5N9</accession>
<comment type="pathway">
    <text evidence="2">Carbohydrate biosynthesis; dTDP-L-rhamnose biosynthesis.</text>
</comment>
<dbReference type="OrthoDB" id="9803892at2"/>
<dbReference type="GO" id="GO:0048270">
    <property type="term" value="F:methionine adenosyltransferase regulator activity"/>
    <property type="evidence" value="ECO:0007669"/>
    <property type="project" value="TreeGrafter"/>
</dbReference>
<dbReference type="EC" id="1.1.1.133" evidence="2"/>
<dbReference type="GO" id="GO:0008831">
    <property type="term" value="F:dTDP-4-dehydrorhamnose reductase activity"/>
    <property type="evidence" value="ECO:0007669"/>
    <property type="project" value="UniProtKB-EC"/>
</dbReference>
<comment type="function">
    <text evidence="2">Catalyzes the reduction of dTDP-6-deoxy-L-lyxo-4-hexulose to yield dTDP-L-rhamnose.</text>
</comment>
<dbReference type="PANTHER" id="PTHR10491">
    <property type="entry name" value="DTDP-4-DEHYDRORHAMNOSE REDUCTASE"/>
    <property type="match status" value="1"/>
</dbReference>
<dbReference type="SUPFAM" id="SSF51735">
    <property type="entry name" value="NAD(P)-binding Rossmann-fold domains"/>
    <property type="match status" value="1"/>
</dbReference>
<gene>
    <name evidence="4" type="ORF">E5334_00265</name>
</gene>
<evidence type="ECO:0000313" key="4">
    <source>
        <dbReference type="EMBL" id="TGY62993.1"/>
    </source>
</evidence>
<dbReference type="PANTHER" id="PTHR10491:SF4">
    <property type="entry name" value="METHIONINE ADENOSYLTRANSFERASE 2 SUBUNIT BETA"/>
    <property type="match status" value="1"/>
</dbReference>
<dbReference type="InterPro" id="IPR036291">
    <property type="entry name" value="NAD(P)-bd_dom_sf"/>
</dbReference>